<comment type="caution">
    <text evidence="2">The sequence shown here is derived from an EMBL/GenBank/DDBJ whole genome shotgun (WGS) entry which is preliminary data.</text>
</comment>
<evidence type="ECO:0000313" key="2">
    <source>
        <dbReference type="EMBL" id="MCI84285.1"/>
    </source>
</evidence>
<feature type="compositionally biased region" description="Polar residues" evidence="1">
    <location>
        <begin position="1"/>
        <end position="13"/>
    </location>
</feature>
<protein>
    <submittedName>
        <fullName evidence="2">Uncharacterized protein</fullName>
    </submittedName>
</protein>
<dbReference type="AlphaFoldDB" id="A0A392VBN5"/>
<evidence type="ECO:0000256" key="1">
    <source>
        <dbReference type="SAM" id="MobiDB-lite"/>
    </source>
</evidence>
<reference evidence="2 3" key="1">
    <citation type="journal article" date="2018" name="Front. Plant Sci.">
        <title>Red Clover (Trifolium pratense) and Zigzag Clover (T. medium) - A Picture of Genomic Similarities and Differences.</title>
        <authorList>
            <person name="Dluhosova J."/>
            <person name="Istvanek J."/>
            <person name="Nedelnik J."/>
            <person name="Repkova J."/>
        </authorList>
    </citation>
    <scope>NUCLEOTIDE SEQUENCE [LARGE SCALE GENOMIC DNA]</scope>
    <source>
        <strain evidence="3">cv. 10/8</strain>
        <tissue evidence="2">Leaf</tissue>
    </source>
</reference>
<feature type="non-terminal residue" evidence="2">
    <location>
        <position position="43"/>
    </location>
</feature>
<name>A0A392VBN5_9FABA</name>
<feature type="region of interest" description="Disordered" evidence="1">
    <location>
        <begin position="1"/>
        <end position="43"/>
    </location>
</feature>
<accession>A0A392VBN5</accession>
<keyword evidence="3" id="KW-1185">Reference proteome</keyword>
<organism evidence="2 3">
    <name type="scientific">Trifolium medium</name>
    <dbReference type="NCBI Taxonomy" id="97028"/>
    <lineage>
        <taxon>Eukaryota</taxon>
        <taxon>Viridiplantae</taxon>
        <taxon>Streptophyta</taxon>
        <taxon>Embryophyta</taxon>
        <taxon>Tracheophyta</taxon>
        <taxon>Spermatophyta</taxon>
        <taxon>Magnoliopsida</taxon>
        <taxon>eudicotyledons</taxon>
        <taxon>Gunneridae</taxon>
        <taxon>Pentapetalae</taxon>
        <taxon>rosids</taxon>
        <taxon>fabids</taxon>
        <taxon>Fabales</taxon>
        <taxon>Fabaceae</taxon>
        <taxon>Papilionoideae</taxon>
        <taxon>50 kb inversion clade</taxon>
        <taxon>NPAAA clade</taxon>
        <taxon>Hologalegina</taxon>
        <taxon>IRL clade</taxon>
        <taxon>Trifolieae</taxon>
        <taxon>Trifolium</taxon>
    </lineage>
</organism>
<proteinExistence type="predicted"/>
<sequence length="43" mass="4802">MASTSNNSINGDQDTVIRSPPREHNIVLSPVQINEEQRPENIT</sequence>
<dbReference type="EMBL" id="LXQA011087273">
    <property type="protein sequence ID" value="MCI84285.1"/>
    <property type="molecule type" value="Genomic_DNA"/>
</dbReference>
<dbReference type="Proteomes" id="UP000265520">
    <property type="component" value="Unassembled WGS sequence"/>
</dbReference>
<evidence type="ECO:0000313" key="3">
    <source>
        <dbReference type="Proteomes" id="UP000265520"/>
    </source>
</evidence>